<organism evidence="1 2">
    <name type="scientific">Hypoxylon rubiginosum</name>
    <dbReference type="NCBI Taxonomy" id="110542"/>
    <lineage>
        <taxon>Eukaryota</taxon>
        <taxon>Fungi</taxon>
        <taxon>Dikarya</taxon>
        <taxon>Ascomycota</taxon>
        <taxon>Pezizomycotina</taxon>
        <taxon>Sordariomycetes</taxon>
        <taxon>Xylariomycetidae</taxon>
        <taxon>Xylariales</taxon>
        <taxon>Hypoxylaceae</taxon>
        <taxon>Hypoxylon</taxon>
    </lineage>
</organism>
<dbReference type="EMBL" id="MU394373">
    <property type="protein sequence ID" value="KAI6082344.1"/>
    <property type="molecule type" value="Genomic_DNA"/>
</dbReference>
<accession>A0ACC0CPI6</accession>
<reference evidence="1 2" key="1">
    <citation type="journal article" date="2022" name="New Phytol.">
        <title>Ecological generalism drives hyperdiversity of secondary metabolite gene clusters in xylarialean endophytes.</title>
        <authorList>
            <person name="Franco M.E.E."/>
            <person name="Wisecaver J.H."/>
            <person name="Arnold A.E."/>
            <person name="Ju Y.M."/>
            <person name="Slot J.C."/>
            <person name="Ahrendt S."/>
            <person name="Moore L.P."/>
            <person name="Eastman K.E."/>
            <person name="Scott K."/>
            <person name="Konkel Z."/>
            <person name="Mondo S.J."/>
            <person name="Kuo A."/>
            <person name="Hayes R.D."/>
            <person name="Haridas S."/>
            <person name="Andreopoulos B."/>
            <person name="Riley R."/>
            <person name="LaButti K."/>
            <person name="Pangilinan J."/>
            <person name="Lipzen A."/>
            <person name="Amirebrahimi M."/>
            <person name="Yan J."/>
            <person name="Adam C."/>
            <person name="Keymanesh K."/>
            <person name="Ng V."/>
            <person name="Louie K."/>
            <person name="Northen T."/>
            <person name="Drula E."/>
            <person name="Henrissat B."/>
            <person name="Hsieh H.M."/>
            <person name="Youens-Clark K."/>
            <person name="Lutzoni F."/>
            <person name="Miadlikowska J."/>
            <person name="Eastwood D.C."/>
            <person name="Hamelin R.C."/>
            <person name="Grigoriev I.V."/>
            <person name="U'Ren J.M."/>
        </authorList>
    </citation>
    <scope>NUCLEOTIDE SEQUENCE [LARGE SCALE GENOMIC DNA]</scope>
    <source>
        <strain evidence="1 2">ER1909</strain>
    </source>
</reference>
<keyword evidence="2" id="KW-1185">Reference proteome</keyword>
<sequence length="473" mass="53601">MKTFKFLTILRSQFTRVLKIFTSMSSTTRSLRDYTHRPDELFALSDRDLLLLVHGEFSEELRRLNSAYSVGGRKSDVNLQTISPSKILYPNDKDHDEVNRTLISILTLKWIYRDQYNTVVGNQEAGLELSDESFQDIRKFYEETFRNPEELYALMMSVIINDIGKDEGLAVEIANETGEPVGTDNHDMVLVKAVDAGLVKCLDRLTPEYKEDLVRGMRLGADFNFGQLAQAENVPAALETFEIIKGHPRSFKLRFMEQLLDIAGAAGHLDWTGAKKLNQGNYDAYQAVYDAGLGIITHDHPNLRAGYDLVLQRRLDLLRRKGFRELDLNKEDDRALARILCMSSVGDLDTVELYTRAWTSLEDSVKKPLCKALNKDGLNGNTAVQVTYSPALVTQAVDPKGPRSAEEKERSLQSALRYLERVMSAPIDVEGTKSYVERNVLHTLKNVVQTQEFRDDPTILEKAEIPEICFTKP</sequence>
<evidence type="ECO:0000313" key="2">
    <source>
        <dbReference type="Proteomes" id="UP001497680"/>
    </source>
</evidence>
<comment type="caution">
    <text evidence="1">The sequence shown here is derived from an EMBL/GenBank/DDBJ whole genome shotgun (WGS) entry which is preliminary data.</text>
</comment>
<evidence type="ECO:0000313" key="1">
    <source>
        <dbReference type="EMBL" id="KAI6082344.1"/>
    </source>
</evidence>
<proteinExistence type="predicted"/>
<gene>
    <name evidence="1" type="ORF">F4821DRAFT_247422</name>
</gene>
<name>A0ACC0CPI6_9PEZI</name>
<dbReference type="Proteomes" id="UP001497680">
    <property type="component" value="Unassembled WGS sequence"/>
</dbReference>
<protein>
    <submittedName>
        <fullName evidence="1">Uncharacterized protein</fullName>
    </submittedName>
</protein>